<dbReference type="PRINTS" id="PR00723">
    <property type="entry name" value="SUBTILISIN"/>
</dbReference>
<dbReference type="Pfam" id="PF05922">
    <property type="entry name" value="Inhibitor_I9"/>
    <property type="match status" value="1"/>
</dbReference>
<sequence length="850" mass="90853">MGRIYWAHIVFLFCLGIFLLPSSCQDDSDGATTAVYIVTLRQTPSSHYYGELRRVSNGRSKPGAFGRTRFHKPSTFRNITRTDRRYGSYIARVHDSLLKKVLKGEKYLKLYSYHYLINGFAVLVTQQQAEKLSRRGEVSNVVLDFSVRTATTHTPQFLGLPQGAWSQDGGFETAGEGIVIGFVDTGIDPTHPSFGDNNSEHPYPVPAHFSGICEVTPDFPSGSCNRKLVGARHFAASAITRGIFNSSKDYASPFDGDGHGTHTAAVAAGNHGIPVVVSGHHFGNASGMAPRSHVAVYKALYKSFGGFAADVVAAIDQAAQDGVDIISLSITPNRRPPGIATFFNPIDMSLLSAVKAGIFVVQAAGNTGPSPMSMSSFSPWIYTVGAASHDRSYSNSMVLGNNVTIPGVGLAPGTDDNQMYKLVHAHDALNNNSTAADDMYVNECQDASNFDHDLVKGNLLMCSYSIRFVLGLSTIKQALETAKNLSSVGVVFYMDPFVIGFQLNPVPMKMPGIIIASTNDSKSLLQYYNSSLEIDGTSKRVTKFGAVATICGGLKANYSNAAPKVMYYSARGPDPGDSLPHEAEILKPNLVAPGNFIWAAWSSLGTDSVEFLAGENFAMMSGTSMAAPHVAGLAALIKQKFPNFSPAAIASALSTTASLYDNNGGPIMAQRSYASPDLNQSPATPFDMGSGFVNATSALNPGLIFDSSYDDYMSFLCGINGSAPVVLNFTGQNCNLYYNSTVNGPDLNLPSITIAKLNQTRVVQRTIQNVGGNESFSVGWSAPYGVSLKVSPTHFYIGSGEKQVLSVFLNATINNSVASFGRIGLFGNQGHIINIPLSVILKISLNLTVS</sequence>
<dbReference type="GO" id="GO:0009609">
    <property type="term" value="P:response to symbiotic bacterium"/>
    <property type="evidence" value="ECO:0007669"/>
    <property type="project" value="UniProtKB-ARBA"/>
</dbReference>
<evidence type="ECO:0000256" key="5">
    <source>
        <dbReference type="ARBA" id="ARBA00022729"/>
    </source>
</evidence>
<feature type="chain" id="PRO_5032564834" evidence="12">
    <location>
        <begin position="25"/>
        <end position="850"/>
    </location>
</feature>
<dbReference type="Pfam" id="PF00082">
    <property type="entry name" value="Peptidase_S8"/>
    <property type="match status" value="1"/>
</dbReference>
<evidence type="ECO:0000313" key="17">
    <source>
        <dbReference type="Proteomes" id="UP000634136"/>
    </source>
</evidence>
<evidence type="ECO:0000259" key="13">
    <source>
        <dbReference type="Pfam" id="PF00082"/>
    </source>
</evidence>
<dbReference type="GO" id="GO:0006508">
    <property type="term" value="P:proteolysis"/>
    <property type="evidence" value="ECO:0007669"/>
    <property type="project" value="UniProtKB-KW"/>
</dbReference>
<evidence type="ECO:0000256" key="11">
    <source>
        <dbReference type="RuleBase" id="RU003355"/>
    </source>
</evidence>
<keyword evidence="3" id="KW-0964">Secreted</keyword>
<evidence type="ECO:0000256" key="4">
    <source>
        <dbReference type="ARBA" id="ARBA00022670"/>
    </source>
</evidence>
<dbReference type="InterPro" id="IPR034197">
    <property type="entry name" value="Peptidases_S8_3"/>
</dbReference>
<evidence type="ECO:0000259" key="14">
    <source>
        <dbReference type="Pfam" id="PF05922"/>
    </source>
</evidence>
<dbReference type="InterPro" id="IPR015500">
    <property type="entry name" value="Peptidase_S8_subtilisin-rel"/>
</dbReference>
<evidence type="ECO:0000256" key="8">
    <source>
        <dbReference type="ARBA" id="ARBA00023180"/>
    </source>
</evidence>
<dbReference type="InterPro" id="IPR045051">
    <property type="entry name" value="SBT"/>
</dbReference>
<evidence type="ECO:0000256" key="9">
    <source>
        <dbReference type="PIRSR" id="PIRSR615500-1"/>
    </source>
</evidence>
<dbReference type="Pfam" id="PF17766">
    <property type="entry name" value="fn3_6"/>
    <property type="match status" value="1"/>
</dbReference>
<keyword evidence="4 10" id="KW-0645">Protease</keyword>
<dbReference type="SUPFAM" id="SSF52743">
    <property type="entry name" value="Subtilisin-like"/>
    <property type="match status" value="1"/>
</dbReference>
<dbReference type="GO" id="GO:0004252">
    <property type="term" value="F:serine-type endopeptidase activity"/>
    <property type="evidence" value="ECO:0007669"/>
    <property type="project" value="UniProtKB-UniRule"/>
</dbReference>
<name>A0A834SH21_9FABA</name>
<evidence type="ECO:0000256" key="3">
    <source>
        <dbReference type="ARBA" id="ARBA00022525"/>
    </source>
</evidence>
<evidence type="ECO:0000259" key="15">
    <source>
        <dbReference type="Pfam" id="PF17766"/>
    </source>
</evidence>
<dbReference type="InterPro" id="IPR036852">
    <property type="entry name" value="Peptidase_S8/S53_dom_sf"/>
</dbReference>
<feature type="signal peptide" evidence="12">
    <location>
        <begin position="1"/>
        <end position="24"/>
    </location>
</feature>
<evidence type="ECO:0000256" key="2">
    <source>
        <dbReference type="ARBA" id="ARBA00011073"/>
    </source>
</evidence>
<dbReference type="InterPro" id="IPR023827">
    <property type="entry name" value="Peptidase_S8_Asp-AS"/>
</dbReference>
<keyword evidence="17" id="KW-1185">Reference proteome</keyword>
<accession>A0A834SH21</accession>
<dbReference type="GO" id="GO:0005576">
    <property type="term" value="C:extracellular region"/>
    <property type="evidence" value="ECO:0007669"/>
    <property type="project" value="UniProtKB-SubCell"/>
</dbReference>
<keyword evidence="6 10" id="KW-0378">Hydrolase</keyword>
<dbReference type="CDD" id="cd02120">
    <property type="entry name" value="PA_subtilisin_like"/>
    <property type="match status" value="1"/>
</dbReference>
<dbReference type="InterPro" id="IPR037045">
    <property type="entry name" value="S8pro/Inhibitor_I9_sf"/>
</dbReference>
<comment type="similarity">
    <text evidence="2 10 11">Belongs to the peptidase S8 family.</text>
</comment>
<evidence type="ECO:0000256" key="12">
    <source>
        <dbReference type="SAM" id="SignalP"/>
    </source>
</evidence>
<protein>
    <submittedName>
        <fullName evidence="16">Subtilisin-like protease SBT2.2</fullName>
    </submittedName>
</protein>
<feature type="domain" description="Inhibitor I9" evidence="14">
    <location>
        <begin position="36"/>
        <end position="149"/>
    </location>
</feature>
<dbReference type="InterPro" id="IPR041469">
    <property type="entry name" value="Subtilisin-like_FN3"/>
</dbReference>
<dbReference type="Gene3D" id="3.50.30.30">
    <property type="match status" value="1"/>
</dbReference>
<feature type="active site" description="Charge relay system" evidence="9 10">
    <location>
        <position position="624"/>
    </location>
</feature>
<keyword evidence="5 12" id="KW-0732">Signal</keyword>
<feature type="domain" description="Peptidase S8/S53" evidence="13">
    <location>
        <begin position="175"/>
        <end position="662"/>
    </location>
</feature>
<dbReference type="PROSITE" id="PS51892">
    <property type="entry name" value="SUBTILASE"/>
    <property type="match status" value="1"/>
</dbReference>
<proteinExistence type="inferred from homology"/>
<evidence type="ECO:0000313" key="16">
    <source>
        <dbReference type="EMBL" id="KAF7803933.1"/>
    </source>
</evidence>
<dbReference type="CDD" id="cd04852">
    <property type="entry name" value="Peptidases_S8_3"/>
    <property type="match status" value="1"/>
</dbReference>
<dbReference type="Gene3D" id="3.30.70.80">
    <property type="entry name" value="Peptidase S8 propeptide/proteinase inhibitor I9"/>
    <property type="match status" value="1"/>
</dbReference>
<comment type="caution">
    <text evidence="16">The sequence shown here is derived from an EMBL/GenBank/DDBJ whole genome shotgun (WGS) entry which is preliminary data.</text>
</comment>
<dbReference type="Gene3D" id="2.60.40.2310">
    <property type="match status" value="1"/>
</dbReference>
<feature type="domain" description="Subtilisin-like protease fibronectin type-III" evidence="15">
    <location>
        <begin position="746"/>
        <end position="839"/>
    </location>
</feature>
<feature type="active site" description="Charge relay system" evidence="9 10">
    <location>
        <position position="184"/>
    </location>
</feature>
<dbReference type="PROSITE" id="PS00138">
    <property type="entry name" value="SUBTILASE_SER"/>
    <property type="match status" value="1"/>
</dbReference>
<organism evidence="16 17">
    <name type="scientific">Senna tora</name>
    <dbReference type="NCBI Taxonomy" id="362788"/>
    <lineage>
        <taxon>Eukaryota</taxon>
        <taxon>Viridiplantae</taxon>
        <taxon>Streptophyta</taxon>
        <taxon>Embryophyta</taxon>
        <taxon>Tracheophyta</taxon>
        <taxon>Spermatophyta</taxon>
        <taxon>Magnoliopsida</taxon>
        <taxon>eudicotyledons</taxon>
        <taxon>Gunneridae</taxon>
        <taxon>Pentapetalae</taxon>
        <taxon>rosids</taxon>
        <taxon>fabids</taxon>
        <taxon>Fabales</taxon>
        <taxon>Fabaceae</taxon>
        <taxon>Caesalpinioideae</taxon>
        <taxon>Cassia clade</taxon>
        <taxon>Senna</taxon>
    </lineage>
</organism>
<reference evidence="16" key="1">
    <citation type="submission" date="2020-09" db="EMBL/GenBank/DDBJ databases">
        <title>Genome-Enabled Discovery of Anthraquinone Biosynthesis in Senna tora.</title>
        <authorList>
            <person name="Kang S.-H."/>
            <person name="Pandey R.P."/>
            <person name="Lee C.-M."/>
            <person name="Sim J.-S."/>
            <person name="Jeong J.-T."/>
            <person name="Choi B.-S."/>
            <person name="Jung M."/>
            <person name="Ginzburg D."/>
            <person name="Zhao K."/>
            <person name="Won S.Y."/>
            <person name="Oh T.-J."/>
            <person name="Yu Y."/>
            <person name="Kim N.-H."/>
            <person name="Lee O.R."/>
            <person name="Lee T.-H."/>
            <person name="Bashyal P."/>
            <person name="Kim T.-S."/>
            <person name="Lee W.-H."/>
            <person name="Kawkins C."/>
            <person name="Kim C.-K."/>
            <person name="Kim J.S."/>
            <person name="Ahn B.O."/>
            <person name="Rhee S.Y."/>
            <person name="Sohng J.K."/>
        </authorList>
    </citation>
    <scope>NUCLEOTIDE SEQUENCE</scope>
    <source>
        <tissue evidence="16">Leaf</tissue>
    </source>
</reference>
<dbReference type="PANTHER" id="PTHR10795">
    <property type="entry name" value="PROPROTEIN CONVERTASE SUBTILISIN/KEXIN"/>
    <property type="match status" value="1"/>
</dbReference>
<evidence type="ECO:0000256" key="7">
    <source>
        <dbReference type="ARBA" id="ARBA00022825"/>
    </source>
</evidence>
<evidence type="ECO:0000256" key="10">
    <source>
        <dbReference type="PROSITE-ProRule" id="PRU01240"/>
    </source>
</evidence>
<gene>
    <name evidence="16" type="ORF">G2W53_043044</name>
</gene>
<keyword evidence="7 10" id="KW-0720">Serine protease</keyword>
<dbReference type="Gene3D" id="3.40.50.200">
    <property type="entry name" value="Peptidase S8/S53 domain"/>
    <property type="match status" value="1"/>
</dbReference>
<dbReference type="EMBL" id="JAAIUW010000013">
    <property type="protein sequence ID" value="KAF7803933.1"/>
    <property type="molecule type" value="Genomic_DNA"/>
</dbReference>
<dbReference type="Proteomes" id="UP000634136">
    <property type="component" value="Unassembled WGS sequence"/>
</dbReference>
<dbReference type="OrthoDB" id="206201at2759"/>
<dbReference type="PROSITE" id="PS00136">
    <property type="entry name" value="SUBTILASE_ASP"/>
    <property type="match status" value="1"/>
</dbReference>
<dbReference type="InterPro" id="IPR010259">
    <property type="entry name" value="S8pro/Inhibitor_I9"/>
</dbReference>
<evidence type="ECO:0000256" key="6">
    <source>
        <dbReference type="ARBA" id="ARBA00022801"/>
    </source>
</evidence>
<dbReference type="FunFam" id="3.40.50.200:FF:000006">
    <property type="entry name" value="Subtilisin-like protease SBT1.5"/>
    <property type="match status" value="1"/>
</dbReference>
<dbReference type="InterPro" id="IPR000209">
    <property type="entry name" value="Peptidase_S8/S53_dom"/>
</dbReference>
<comment type="subcellular location">
    <subcellularLocation>
        <location evidence="1">Secreted</location>
    </subcellularLocation>
</comment>
<feature type="active site" description="Charge relay system" evidence="9 10">
    <location>
        <position position="259"/>
    </location>
</feature>
<keyword evidence="8" id="KW-0325">Glycoprotein</keyword>
<dbReference type="InterPro" id="IPR023828">
    <property type="entry name" value="Peptidase_S8_Ser-AS"/>
</dbReference>
<dbReference type="AlphaFoldDB" id="A0A834SH21"/>
<evidence type="ECO:0000256" key="1">
    <source>
        <dbReference type="ARBA" id="ARBA00004613"/>
    </source>
</evidence>